<dbReference type="InterPro" id="IPR027842">
    <property type="entry name" value="HAM1-like_C"/>
</dbReference>
<reference evidence="4 5" key="1">
    <citation type="journal article" date="2016" name="Nat. Commun.">
        <title>Ectomycorrhizal ecology is imprinted in the genome of the dominant symbiotic fungus Cenococcum geophilum.</title>
        <authorList>
            <consortium name="DOE Joint Genome Institute"/>
            <person name="Peter M."/>
            <person name="Kohler A."/>
            <person name="Ohm R.A."/>
            <person name="Kuo A."/>
            <person name="Krutzmann J."/>
            <person name="Morin E."/>
            <person name="Arend M."/>
            <person name="Barry K.W."/>
            <person name="Binder M."/>
            <person name="Choi C."/>
            <person name="Clum A."/>
            <person name="Copeland A."/>
            <person name="Grisel N."/>
            <person name="Haridas S."/>
            <person name="Kipfer T."/>
            <person name="LaButti K."/>
            <person name="Lindquist E."/>
            <person name="Lipzen A."/>
            <person name="Maire R."/>
            <person name="Meier B."/>
            <person name="Mihaltcheva S."/>
            <person name="Molinier V."/>
            <person name="Murat C."/>
            <person name="Poggeler S."/>
            <person name="Quandt C.A."/>
            <person name="Sperisen C."/>
            <person name="Tritt A."/>
            <person name="Tisserant E."/>
            <person name="Crous P.W."/>
            <person name="Henrissat B."/>
            <person name="Nehls U."/>
            <person name="Egli S."/>
            <person name="Spatafora J.W."/>
            <person name="Grigoriev I.V."/>
            <person name="Martin F.M."/>
        </authorList>
    </citation>
    <scope>NUCLEOTIDE SEQUENCE [LARGE SCALE GENOMIC DNA]</scope>
    <source>
        <strain evidence="4 5">CBS 207.34</strain>
    </source>
</reference>
<dbReference type="Pfam" id="PF19343">
    <property type="entry name" value="HAM1_N"/>
    <property type="match status" value="1"/>
</dbReference>
<sequence>MASTAVNRPTDVKLKEKDVNNKLQLYGIYSAFANGKVPSNKQIDIALNSALASKPLSSPSKKLSPEGQKLVGDLRDVIEKAKILLLTKNEGNLLQDFIWQTQQISGGDAARPDAPVDKETARQHGNEALEGLRTLGTLIISNGQFRKLLSDATILLRDMAGDAAQNAANRVNPTEEQLSQIDRPAEDNTWHDVPDMSRDKLTGQLRSKVPFGKGDAQKVAGDVTQAGHPAGSRDPADAANLAIRDQQEGTYSSGLDAGAAVGELRNQVSDNIPDEHKDKARQQRERARNYISSKMPRERREQTIWRLKKMVVEIQGHQDYLRAIDTLLGLAEQYTGHSKTLATHGKGAVKGAHTDDSLQMAEADLKTLIERFANSTSADDLFDSINAIYRDADQDPELKNWFKHLDAYIRKCLKQQGFIMEDAATQEWNELYDHGHVLLRERYRGHTDRIVDEFRFLGNQFDADPQNKAFAQSLQKLFSDLGNDEDGNVAFKPHLIKDLTEVILPGIFESVRYVPIPRIEYTDSSMDAIVENLVIESDNLAPNVLEFGSDNYWRWGRKQITNKSKNKVMLSVSGVQMDLRDVSYYVKRKQGFPSITDKGVCDVFMGGNGFSFKVEMETADPSDKIHFFKVNKVSVEVKNLSIKLKKSNHKLLFGLFKPLLLKVMRPVLQKVLEKQIKDNANQLDSLLYQVKTEADRAAEDAKRNPDPENIQNIYQRYLTALNKQIMQGKQKKDELAAKAEDKKVNVAVTQHDSMFKDISLPGGISSKATEFKELAAKGDRWESPVFSIGSAKETSNLPRIESVTRKPHNTAMGQISQGNTGGYGNAGGYGYQDPAYGNSNGFSNQVERAFDSQNNYPLQNGGVNRGAGLQHTTLGKQNPVLQGAV</sequence>
<dbReference type="SUPFAM" id="SSF55394">
    <property type="entry name" value="Bactericidal permeability-increasing protein, BPI"/>
    <property type="match status" value="1"/>
</dbReference>
<dbReference type="GO" id="GO:0008289">
    <property type="term" value="F:lipid binding"/>
    <property type="evidence" value="ECO:0007669"/>
    <property type="project" value="InterPro"/>
</dbReference>
<feature type="domain" description="HAM1-like C-terminal" evidence="2">
    <location>
        <begin position="635"/>
        <end position="798"/>
    </location>
</feature>
<name>A0A8E2JXB0_9PEZI</name>
<keyword evidence="5" id="KW-1185">Reference proteome</keyword>
<feature type="compositionally biased region" description="Basic and acidic residues" evidence="1">
    <location>
        <begin position="183"/>
        <end position="200"/>
    </location>
</feature>
<dbReference type="InterPro" id="IPR017943">
    <property type="entry name" value="Bactericidal_perm-incr_a/b_dom"/>
</dbReference>
<gene>
    <name evidence="4" type="ORF">AOQ84DRAFT_148662</name>
</gene>
<dbReference type="OrthoDB" id="19394at2759"/>
<organism evidence="4 5">
    <name type="scientific">Glonium stellatum</name>
    <dbReference type="NCBI Taxonomy" id="574774"/>
    <lineage>
        <taxon>Eukaryota</taxon>
        <taxon>Fungi</taxon>
        <taxon>Dikarya</taxon>
        <taxon>Ascomycota</taxon>
        <taxon>Pezizomycotina</taxon>
        <taxon>Dothideomycetes</taxon>
        <taxon>Pleosporomycetidae</taxon>
        <taxon>Gloniales</taxon>
        <taxon>Gloniaceae</taxon>
        <taxon>Glonium</taxon>
    </lineage>
</organism>
<evidence type="ECO:0000313" key="5">
    <source>
        <dbReference type="Proteomes" id="UP000250140"/>
    </source>
</evidence>
<evidence type="ECO:0000313" key="4">
    <source>
        <dbReference type="EMBL" id="OCL12589.1"/>
    </source>
</evidence>
<feature type="region of interest" description="Disordered" evidence="1">
    <location>
        <begin position="166"/>
        <end position="200"/>
    </location>
</feature>
<dbReference type="Proteomes" id="UP000250140">
    <property type="component" value="Unassembled WGS sequence"/>
</dbReference>
<proteinExistence type="predicted"/>
<feature type="compositionally biased region" description="Polar residues" evidence="1">
    <location>
        <begin position="166"/>
        <end position="180"/>
    </location>
</feature>
<dbReference type="Gene3D" id="3.15.10.10">
    <property type="entry name" value="Bactericidal permeability-increasing protein, domain 1"/>
    <property type="match status" value="1"/>
</dbReference>
<feature type="domain" description="HAM1-like N-terminal" evidence="3">
    <location>
        <begin position="1"/>
        <end position="622"/>
    </location>
</feature>
<dbReference type="EMBL" id="KV748858">
    <property type="protein sequence ID" value="OCL12589.1"/>
    <property type="molecule type" value="Genomic_DNA"/>
</dbReference>
<accession>A0A8E2JXB0</accession>
<dbReference type="PANTHER" id="PTHR31138:SF1">
    <property type="entry name" value="PDZ DOMAIN-CONTAINING PROTEIN"/>
    <property type="match status" value="1"/>
</dbReference>
<dbReference type="AlphaFoldDB" id="A0A8E2JXB0"/>
<evidence type="ECO:0000259" key="3">
    <source>
        <dbReference type="Pfam" id="PF19343"/>
    </source>
</evidence>
<evidence type="ECO:0000256" key="1">
    <source>
        <dbReference type="SAM" id="MobiDB-lite"/>
    </source>
</evidence>
<evidence type="ECO:0000259" key="2">
    <source>
        <dbReference type="Pfam" id="PF14613"/>
    </source>
</evidence>
<dbReference type="PANTHER" id="PTHR31138">
    <property type="entry name" value="CHROMOSOME 19, WHOLE GENOME SHOTGUN SEQUENCE"/>
    <property type="match status" value="1"/>
</dbReference>
<protein>
    <submittedName>
        <fullName evidence="4">Uncharacterized protein</fullName>
    </submittedName>
</protein>
<dbReference type="Pfam" id="PF14613">
    <property type="entry name" value="HAM1_C"/>
    <property type="match status" value="1"/>
</dbReference>
<dbReference type="InterPro" id="IPR045967">
    <property type="entry name" value="HAM1-like_N"/>
</dbReference>